<name>A0ABQ0P024_9PROT</name>
<sequence length="312" mass="34443">MHATLIAEDFAGMWSQGRGLAERVGFSWERQPIFMRKGDVWQCLPARLWPSPLKRVEPFVLSPKTDVIISLGGRGGIIGAALGKHYGLPVIQVQNPRTSLEPYAVVIAHHHDQLEGKNVFLTRTALHGVTEDVLKQAFPQWKAIIRTDEKPVLGVLLGGSNGRFRFDVSEAAHIAQQLGHFIRQRNVSCVITPSRRTSPEALTLLKTELEPLGGRFLEGTGQNNPYMGVLACSDMLAVTMDSVSMISEAVATSLPVGILPLSGHSKRIAHFIKMLEKQGRVHSFSADLPLETAERLDDTSLAAEEIRRYMKL</sequence>
<keyword evidence="2" id="KW-1185">Reference proteome</keyword>
<evidence type="ECO:0000313" key="2">
    <source>
        <dbReference type="Proteomes" id="UP001062901"/>
    </source>
</evidence>
<organism evidence="1 2">
    <name type="scientific">Saccharibacter floricola DSM 15669</name>
    <dbReference type="NCBI Taxonomy" id="1123227"/>
    <lineage>
        <taxon>Bacteria</taxon>
        <taxon>Pseudomonadati</taxon>
        <taxon>Pseudomonadota</taxon>
        <taxon>Alphaproteobacteria</taxon>
        <taxon>Acetobacterales</taxon>
        <taxon>Acetobacteraceae</taxon>
        <taxon>Saccharibacter</taxon>
    </lineage>
</organism>
<gene>
    <name evidence="1" type="ORF">AA15669_1557</name>
</gene>
<accession>A0ABQ0P024</accession>
<dbReference type="PANTHER" id="PTHR33986:SF15">
    <property type="entry name" value="MITOCHONDRIAL FISSION PROTEIN ELM1"/>
    <property type="match status" value="1"/>
</dbReference>
<dbReference type="EMBL" id="BAQD01000043">
    <property type="protein sequence ID" value="GBQ07838.1"/>
    <property type="molecule type" value="Genomic_DNA"/>
</dbReference>
<comment type="caution">
    <text evidence="1">The sequence shown here is derived from an EMBL/GenBank/DDBJ whole genome shotgun (WGS) entry which is preliminary data.</text>
</comment>
<dbReference type="RefSeq" id="WP_018979373.1">
    <property type="nucleotide sequence ID" value="NZ_BAQD01000043.1"/>
</dbReference>
<dbReference type="InterPro" id="IPR009367">
    <property type="entry name" value="Elm1-like"/>
</dbReference>
<dbReference type="PANTHER" id="PTHR33986">
    <property type="entry name" value="OS02G0535700 PROTEIN"/>
    <property type="match status" value="1"/>
</dbReference>
<proteinExistence type="predicted"/>
<evidence type="ECO:0008006" key="3">
    <source>
        <dbReference type="Google" id="ProtNLM"/>
    </source>
</evidence>
<reference evidence="1" key="1">
    <citation type="submission" date="2013-04" db="EMBL/GenBank/DDBJ databases">
        <title>The genome sequencing project of 58 acetic acid bacteria.</title>
        <authorList>
            <person name="Okamoto-Kainuma A."/>
            <person name="Ishikawa M."/>
            <person name="Umino S."/>
            <person name="Koizumi Y."/>
            <person name="Shiwa Y."/>
            <person name="Yoshikawa H."/>
            <person name="Matsutani M."/>
            <person name="Matsushita K."/>
        </authorList>
    </citation>
    <scope>NUCLEOTIDE SEQUENCE</scope>
    <source>
        <strain evidence="1">DSM 15669</strain>
    </source>
</reference>
<dbReference type="Pfam" id="PF06258">
    <property type="entry name" value="Mito_fiss_Elm1"/>
    <property type="match status" value="1"/>
</dbReference>
<evidence type="ECO:0000313" key="1">
    <source>
        <dbReference type="EMBL" id="GBQ07838.1"/>
    </source>
</evidence>
<dbReference type="Proteomes" id="UP001062901">
    <property type="component" value="Unassembled WGS sequence"/>
</dbReference>
<protein>
    <recommendedName>
        <fullName evidence="3">Nucleoside-diphosphate sugar epimerase</fullName>
    </recommendedName>
</protein>